<dbReference type="EMBL" id="CP016796">
    <property type="protein sequence ID" value="API87553.1"/>
    <property type="molecule type" value="Genomic_DNA"/>
</dbReference>
<evidence type="ECO:0000313" key="2">
    <source>
        <dbReference type="EMBL" id="API87553.1"/>
    </source>
</evidence>
<feature type="transmembrane region" description="Helical" evidence="1">
    <location>
        <begin position="6"/>
        <end position="28"/>
    </location>
</feature>
<evidence type="ECO:0000313" key="3">
    <source>
        <dbReference type="Proteomes" id="UP000184222"/>
    </source>
</evidence>
<dbReference type="Proteomes" id="UP000184222">
    <property type="component" value="Chromosome"/>
</dbReference>
<keyword evidence="1" id="KW-1133">Transmembrane helix</keyword>
<evidence type="ECO:0000256" key="1">
    <source>
        <dbReference type="SAM" id="Phobius"/>
    </source>
</evidence>
<dbReference type="STRING" id="573570.F7310_09380"/>
<keyword evidence="1" id="KW-0472">Membrane</keyword>
<name>A0A1L4BUP2_9GAMM</name>
<dbReference type="AlphaFoldDB" id="A0A1L4BUP2"/>
<reference evidence="2 3" key="1">
    <citation type="journal article" date="2016" name="Appl. Environ. Microbiol.">
        <title>Whole genome relationships among Francisella bacteria of diverse origin define new species and provide specific regions for detection.</title>
        <authorList>
            <person name="Challacombe J.F."/>
            <person name="Petersen J.M."/>
            <person name="Gallegos-Graves V."/>
            <person name="Hodge D."/>
            <person name="Pillai S."/>
            <person name="Kuske C.R."/>
        </authorList>
    </citation>
    <scope>NUCLEOTIDE SEQUENCE [LARGE SCALE GENOMIC DNA]</scope>
    <source>
        <strain evidence="3">TX07-7310</strain>
    </source>
</reference>
<gene>
    <name evidence="2" type="ORF">F7310_09380</name>
</gene>
<organism evidence="2 3">
    <name type="scientific">Francisella uliginis</name>
    <dbReference type="NCBI Taxonomy" id="573570"/>
    <lineage>
        <taxon>Bacteria</taxon>
        <taxon>Pseudomonadati</taxon>
        <taxon>Pseudomonadota</taxon>
        <taxon>Gammaproteobacteria</taxon>
        <taxon>Thiotrichales</taxon>
        <taxon>Francisellaceae</taxon>
        <taxon>Francisella</taxon>
    </lineage>
</organism>
<proteinExistence type="predicted"/>
<accession>A0A1L4BUP2</accession>
<dbReference type="KEGG" id="frx:F7310_09380"/>
<protein>
    <submittedName>
        <fullName evidence="2">Uncharacterized protein</fullName>
    </submittedName>
</protein>
<feature type="transmembrane region" description="Helical" evidence="1">
    <location>
        <begin position="40"/>
        <end position="59"/>
    </location>
</feature>
<keyword evidence="1" id="KW-0812">Transmembrane</keyword>
<dbReference type="RefSeq" id="WP_072713335.1">
    <property type="nucleotide sequence ID" value="NZ_CP016796.1"/>
</dbReference>
<sequence length="62" mass="6857">MFKGKLSLISFIAGVLLIFFAMLIVILFPSLKITKTTMNVVLLVLLAPWAVFIVSILFGSKK</sequence>
<keyword evidence="3" id="KW-1185">Reference proteome</keyword>